<evidence type="ECO:0000313" key="1">
    <source>
        <dbReference type="EMBL" id="OPJ76601.1"/>
    </source>
</evidence>
<comment type="caution">
    <text evidence="1">The sequence shown here is derived from an EMBL/GenBank/DDBJ whole genome shotgun (WGS) entry which is preliminary data.</text>
</comment>
<reference evidence="1 2" key="1">
    <citation type="submission" date="2016-02" db="EMBL/GenBank/DDBJ databases">
        <title>Band-tailed pigeon sequencing and assembly.</title>
        <authorList>
            <person name="Soares A.E."/>
            <person name="Novak B.J."/>
            <person name="Rice E.S."/>
            <person name="O'Connell B."/>
            <person name="Chang D."/>
            <person name="Weber S."/>
            <person name="Shapiro B."/>
        </authorList>
    </citation>
    <scope>NUCLEOTIDE SEQUENCE [LARGE SCALE GENOMIC DNA]</scope>
    <source>
        <strain evidence="1">BTP2013</strain>
        <tissue evidence="1">Blood</tissue>
    </source>
</reference>
<accession>A0A1V4JWT7</accession>
<evidence type="ECO:0000313" key="2">
    <source>
        <dbReference type="Proteomes" id="UP000190648"/>
    </source>
</evidence>
<sequence>MDTILPGPPRQAAGAWGVRQGPQLSQGLARISQFSKTCEDGRYNARDRKWIILQNRRADHVKQFIFHNTLDPQEADCAPTMNHFQLILELRRDRSLLPTDRTMNAMENPACFGQNFILEAEGPCYRRNTMRISGLWPCPILPLLFSEGEVQGAEVELQQLG</sequence>
<protein>
    <submittedName>
        <fullName evidence="1">Uncharacterized protein</fullName>
    </submittedName>
</protein>
<dbReference type="EMBL" id="LSYS01005643">
    <property type="protein sequence ID" value="OPJ76601.1"/>
    <property type="molecule type" value="Genomic_DNA"/>
</dbReference>
<name>A0A1V4JWT7_PATFA</name>
<dbReference type="Proteomes" id="UP000190648">
    <property type="component" value="Unassembled WGS sequence"/>
</dbReference>
<gene>
    <name evidence="1" type="ORF">AV530_016256</name>
</gene>
<dbReference type="AlphaFoldDB" id="A0A1V4JWT7"/>
<keyword evidence="2" id="KW-1185">Reference proteome</keyword>
<proteinExistence type="predicted"/>
<organism evidence="1 2">
    <name type="scientific">Patagioenas fasciata monilis</name>
    <dbReference type="NCBI Taxonomy" id="372326"/>
    <lineage>
        <taxon>Eukaryota</taxon>
        <taxon>Metazoa</taxon>
        <taxon>Chordata</taxon>
        <taxon>Craniata</taxon>
        <taxon>Vertebrata</taxon>
        <taxon>Euteleostomi</taxon>
        <taxon>Archelosauria</taxon>
        <taxon>Archosauria</taxon>
        <taxon>Dinosauria</taxon>
        <taxon>Saurischia</taxon>
        <taxon>Theropoda</taxon>
        <taxon>Coelurosauria</taxon>
        <taxon>Aves</taxon>
        <taxon>Neognathae</taxon>
        <taxon>Neoaves</taxon>
        <taxon>Columbimorphae</taxon>
        <taxon>Columbiformes</taxon>
        <taxon>Columbidae</taxon>
        <taxon>Patagioenas</taxon>
    </lineage>
</organism>